<evidence type="ECO:0000256" key="2">
    <source>
        <dbReference type="ARBA" id="ARBA00022741"/>
    </source>
</evidence>
<keyword evidence="11" id="KW-1185">Reference proteome</keyword>
<proteinExistence type="inferred from homology"/>
<feature type="region of interest" description="Disordered" evidence="8">
    <location>
        <begin position="554"/>
        <end position="697"/>
    </location>
</feature>
<keyword evidence="2 5" id="KW-0547">Nucleotide-binding</keyword>
<feature type="region of interest" description="Disordered" evidence="8">
    <location>
        <begin position="490"/>
        <end position="535"/>
    </location>
</feature>
<feature type="binding site" evidence="5">
    <location>
        <begin position="154"/>
        <end position="161"/>
    </location>
    <ligand>
        <name>ATP</name>
        <dbReference type="ChEBI" id="CHEBI:30616"/>
    </ligand>
</feature>
<feature type="region of interest" description="Disordered" evidence="8">
    <location>
        <begin position="73"/>
        <end position="92"/>
    </location>
</feature>
<feature type="compositionally biased region" description="Gly residues" evidence="8">
    <location>
        <begin position="79"/>
        <end position="91"/>
    </location>
</feature>
<dbReference type="EMBL" id="HF936600">
    <property type="protein sequence ID" value="CCX34665.1"/>
    <property type="molecule type" value="Genomic_DNA"/>
</dbReference>
<dbReference type="InterPro" id="IPR036961">
    <property type="entry name" value="Kinesin_motor_dom_sf"/>
</dbReference>
<dbReference type="SUPFAM" id="SSF52540">
    <property type="entry name" value="P-loop containing nucleoside triphosphate hydrolases"/>
    <property type="match status" value="1"/>
</dbReference>
<dbReference type="InterPro" id="IPR001752">
    <property type="entry name" value="Kinesin_motor_dom"/>
</dbReference>
<dbReference type="PROSITE" id="PS00411">
    <property type="entry name" value="KINESIN_MOTOR_1"/>
    <property type="match status" value="1"/>
</dbReference>
<dbReference type="PRINTS" id="PR00380">
    <property type="entry name" value="KINESINHEAVY"/>
</dbReference>
<feature type="region of interest" description="Disordered" evidence="8">
    <location>
        <begin position="1"/>
        <end position="38"/>
    </location>
</feature>
<dbReference type="GO" id="GO:0005524">
    <property type="term" value="F:ATP binding"/>
    <property type="evidence" value="ECO:0007669"/>
    <property type="project" value="UniProtKB-UniRule"/>
</dbReference>
<dbReference type="PROSITE" id="PS50067">
    <property type="entry name" value="KINESIN_MOTOR_2"/>
    <property type="match status" value="1"/>
</dbReference>
<dbReference type="eggNOG" id="KOG0247">
    <property type="taxonomic scope" value="Eukaryota"/>
</dbReference>
<dbReference type="GO" id="GO:0008017">
    <property type="term" value="F:microtubule binding"/>
    <property type="evidence" value="ECO:0007669"/>
    <property type="project" value="InterPro"/>
</dbReference>
<evidence type="ECO:0000256" key="7">
    <source>
        <dbReference type="SAM" id="Coils"/>
    </source>
</evidence>
<evidence type="ECO:0000256" key="3">
    <source>
        <dbReference type="ARBA" id="ARBA00022840"/>
    </source>
</evidence>
<dbReference type="Gene3D" id="3.40.850.10">
    <property type="entry name" value="Kinesin motor domain"/>
    <property type="match status" value="1"/>
</dbReference>
<dbReference type="GO" id="GO:0016887">
    <property type="term" value="F:ATP hydrolysis activity"/>
    <property type="evidence" value="ECO:0007669"/>
    <property type="project" value="TreeGrafter"/>
</dbReference>
<gene>
    <name evidence="10" type="ORF">PCON_04160</name>
</gene>
<feature type="domain" description="Kinesin motor" evidence="9">
    <location>
        <begin position="47"/>
        <end position="479"/>
    </location>
</feature>
<dbReference type="SMART" id="SM00129">
    <property type="entry name" value="KISc"/>
    <property type="match status" value="1"/>
</dbReference>
<feature type="compositionally biased region" description="Acidic residues" evidence="8">
    <location>
        <begin position="492"/>
        <end position="504"/>
    </location>
</feature>
<dbReference type="GO" id="GO:0003777">
    <property type="term" value="F:microtubule motor activity"/>
    <property type="evidence" value="ECO:0007669"/>
    <property type="project" value="InterPro"/>
</dbReference>
<feature type="coiled-coil region" evidence="7">
    <location>
        <begin position="796"/>
        <end position="865"/>
    </location>
</feature>
<evidence type="ECO:0000256" key="5">
    <source>
        <dbReference type="PROSITE-ProRule" id="PRU00283"/>
    </source>
</evidence>
<dbReference type="AlphaFoldDB" id="U4LRT2"/>
<evidence type="ECO:0000256" key="8">
    <source>
        <dbReference type="SAM" id="MobiDB-lite"/>
    </source>
</evidence>
<organism evidence="10 11">
    <name type="scientific">Pyronema omphalodes (strain CBS 100304)</name>
    <name type="common">Pyronema confluens</name>
    <dbReference type="NCBI Taxonomy" id="1076935"/>
    <lineage>
        <taxon>Eukaryota</taxon>
        <taxon>Fungi</taxon>
        <taxon>Dikarya</taxon>
        <taxon>Ascomycota</taxon>
        <taxon>Pezizomycotina</taxon>
        <taxon>Pezizomycetes</taxon>
        <taxon>Pezizales</taxon>
        <taxon>Pyronemataceae</taxon>
        <taxon>Pyronema</taxon>
    </lineage>
</organism>
<reference evidence="10 11" key="1">
    <citation type="journal article" date="2013" name="PLoS Genet.">
        <title>The genome and development-dependent transcriptomes of Pyronema confluens: a window into fungal evolution.</title>
        <authorList>
            <person name="Traeger S."/>
            <person name="Altegoer F."/>
            <person name="Freitag M."/>
            <person name="Gabaldon T."/>
            <person name="Kempken F."/>
            <person name="Kumar A."/>
            <person name="Marcet-Houben M."/>
            <person name="Poggeler S."/>
            <person name="Stajich J.E."/>
            <person name="Nowrousian M."/>
        </authorList>
    </citation>
    <scope>NUCLEOTIDE SEQUENCE [LARGE SCALE GENOMIC DNA]</scope>
    <source>
        <strain evidence="11">CBS 100304</strain>
        <tissue evidence="10">Vegetative mycelium</tissue>
    </source>
</reference>
<comment type="similarity">
    <text evidence="5 6">Belongs to the TRAFAC class myosin-kinesin ATPase superfamily. Kinesin family.</text>
</comment>
<dbReference type="InterPro" id="IPR027417">
    <property type="entry name" value="P-loop_NTPase"/>
</dbReference>
<evidence type="ECO:0000256" key="4">
    <source>
        <dbReference type="ARBA" id="ARBA00023175"/>
    </source>
</evidence>
<dbReference type="InterPro" id="IPR019821">
    <property type="entry name" value="Kinesin_motor_CS"/>
</dbReference>
<dbReference type="PANTHER" id="PTHR24115:SF1008">
    <property type="entry name" value="KINESIN-LIKE PROTEIN SUBITO"/>
    <property type="match status" value="1"/>
</dbReference>
<protein>
    <recommendedName>
        <fullName evidence="6">Kinesin-like protein</fullName>
    </recommendedName>
</protein>
<dbReference type="GO" id="GO:0005871">
    <property type="term" value="C:kinesin complex"/>
    <property type="evidence" value="ECO:0007669"/>
    <property type="project" value="TreeGrafter"/>
</dbReference>
<name>U4LRT2_PYROM</name>
<keyword evidence="7" id="KW-0175">Coiled coil</keyword>
<feature type="compositionally biased region" description="Low complexity" evidence="8">
    <location>
        <begin position="25"/>
        <end position="38"/>
    </location>
</feature>
<evidence type="ECO:0000256" key="1">
    <source>
        <dbReference type="ARBA" id="ARBA00022701"/>
    </source>
</evidence>
<dbReference type="Proteomes" id="UP000018144">
    <property type="component" value="Unassembled WGS sequence"/>
</dbReference>
<evidence type="ECO:0000313" key="11">
    <source>
        <dbReference type="Proteomes" id="UP000018144"/>
    </source>
</evidence>
<dbReference type="STRING" id="1076935.U4LRT2"/>
<feature type="compositionally biased region" description="Polar residues" evidence="8">
    <location>
        <begin position="599"/>
        <end position="613"/>
    </location>
</feature>
<dbReference type="OMA" id="NTANWRS"/>
<dbReference type="PANTHER" id="PTHR24115">
    <property type="entry name" value="KINESIN-RELATED"/>
    <property type="match status" value="1"/>
</dbReference>
<evidence type="ECO:0000313" key="10">
    <source>
        <dbReference type="EMBL" id="CCX34665.1"/>
    </source>
</evidence>
<keyword evidence="3 5" id="KW-0067">ATP-binding</keyword>
<dbReference type="GO" id="GO:0007018">
    <property type="term" value="P:microtubule-based movement"/>
    <property type="evidence" value="ECO:0007669"/>
    <property type="project" value="InterPro"/>
</dbReference>
<feature type="coiled-coil region" evidence="7">
    <location>
        <begin position="702"/>
        <end position="755"/>
    </location>
</feature>
<dbReference type="GO" id="GO:0005634">
    <property type="term" value="C:nucleus"/>
    <property type="evidence" value="ECO:0007669"/>
    <property type="project" value="TreeGrafter"/>
</dbReference>
<keyword evidence="1 6" id="KW-0493">Microtubule</keyword>
<accession>U4LRT2</accession>
<dbReference type="InterPro" id="IPR027640">
    <property type="entry name" value="Kinesin-like_fam"/>
</dbReference>
<dbReference type="Pfam" id="PF00225">
    <property type="entry name" value="Kinesin"/>
    <property type="match status" value="1"/>
</dbReference>
<dbReference type="OrthoDB" id="123929at2759"/>
<evidence type="ECO:0000256" key="6">
    <source>
        <dbReference type="RuleBase" id="RU000394"/>
    </source>
</evidence>
<sequence length="958" mass="104411">MGRAPTPSRPKSPYSTLNPRPPTPKKSTTTTSSVSVSVKRTPETRDYFQIYLRLRPSTATNPRDKEFLTVCSSTDAENNGGGNGNENGGNNGNRINVTSILCTPPTGARGRADKYTFTSVFPSSAQQMEVFTTAVAPLVQDALHGRDGMLATLGVTGSGKSHTILGNKSQRGMTQLALDLVFSSLENKIVDYNRLDMSNYDYSEALVYTAAGYFQQLQKAIDAGFSAGNRPPAPMTTPDEPLLGGMVGQIDEKSVYAVIVSMYELYNDRIFDLLDETAFINPGARRRALVFRAASAPSWDPMGTTKQEPKKVVAGLRKVACRTYSEALMVLEHAQRSRKVSATGSNSVSSRSHAFLQIEIKRFTPRGAERESSSLQIVDLAGAERSKNAGTSGDQLAEAGSINRSLMTLGQCLEAQQMMRQGKGNTANWRSSKLTEVLFANSFSGVSRQRAVMCVTADPGGDYNSTVQILRYSAMAREVQVLRQASIKIPEPEVDYEPEPEEEIPQTPRTPMLQQDPDPADHTGGSRIPSGLPRLAGLPRLDCTAKISSPRLRAATIGSRFGSPRIGSPTKEPETPASSPRIGYPIPETPRIPEIPRLRSSQQISETLRMRSSQQVPQVPQVPIEPATPRIPETSRYAPVSERPPTSYVSSFTEPDPEPETEPETYQRPPTSYISSSTAPRESDLEPATPSLATPDPRDALISHLLAELQASQQLCRDLEERCNNIELAVRTEMADEMDHQLDTLRKAFDNERRREKIASRNFVNEKLEILKRGMEAEFEGCPCSCSLSAGDGSENAALDVRVEQYEAEIQAQAHRITELEEDKTDILSVVHDLQSAREEDLEHVRDLEEENDTLRRELDSIRRDMRGRSPVKRVITAPGGATEGGQRRANMGVKMNMGMGRIPTLGSGIPGLSMAMPLGRPGTAGSIGSIGGGMGMTGMGGYGGQRISAGGDREPGY</sequence>
<keyword evidence="4 5" id="KW-0505">Motor protein</keyword>
<evidence type="ECO:0000259" key="9">
    <source>
        <dbReference type="PROSITE" id="PS50067"/>
    </source>
</evidence>
<dbReference type="GO" id="GO:0005874">
    <property type="term" value="C:microtubule"/>
    <property type="evidence" value="ECO:0007669"/>
    <property type="project" value="UniProtKB-KW"/>
</dbReference>